<dbReference type="PROSITE" id="PS50111">
    <property type="entry name" value="CHEMOTAXIS_TRANSDUC_2"/>
    <property type="match status" value="1"/>
</dbReference>
<keyword evidence="5" id="KW-0472">Membrane</keyword>
<dbReference type="Proteomes" id="UP000503482">
    <property type="component" value="Chromosome"/>
</dbReference>
<dbReference type="InterPro" id="IPR004089">
    <property type="entry name" value="MCPsignal_dom"/>
</dbReference>
<dbReference type="GO" id="GO:0007165">
    <property type="term" value="P:signal transduction"/>
    <property type="evidence" value="ECO:0007669"/>
    <property type="project" value="UniProtKB-KW"/>
</dbReference>
<dbReference type="PANTHER" id="PTHR43531">
    <property type="entry name" value="PROTEIN ICFG"/>
    <property type="match status" value="1"/>
</dbReference>
<evidence type="ECO:0000256" key="3">
    <source>
        <dbReference type="PROSITE-ProRule" id="PRU00284"/>
    </source>
</evidence>
<protein>
    <submittedName>
        <fullName evidence="7">MCP-domain signal transduction protein</fullName>
    </submittedName>
</protein>
<dbReference type="Gene3D" id="6.10.340.10">
    <property type="match status" value="1"/>
</dbReference>
<keyword evidence="3" id="KW-0807">Transducer</keyword>
<dbReference type="Gene3D" id="1.10.287.950">
    <property type="entry name" value="Methyl-accepting chemotaxis protein"/>
    <property type="match status" value="1"/>
</dbReference>
<dbReference type="GO" id="GO:0005886">
    <property type="term" value="C:plasma membrane"/>
    <property type="evidence" value="ECO:0007669"/>
    <property type="project" value="TreeGrafter"/>
</dbReference>
<dbReference type="SUPFAM" id="SSF58104">
    <property type="entry name" value="Methyl-accepting chemotaxis protein (MCP) signaling domain"/>
    <property type="match status" value="1"/>
</dbReference>
<feature type="domain" description="Methyl-accepting transducer" evidence="6">
    <location>
        <begin position="358"/>
        <end position="587"/>
    </location>
</feature>
<feature type="transmembrane region" description="Helical" evidence="5">
    <location>
        <begin position="12"/>
        <end position="32"/>
    </location>
</feature>
<accession>A0AAE7BAU3</accession>
<organism evidence="7 8">
    <name type="scientific">Arcobacter venerupis</name>
    <dbReference type="NCBI Taxonomy" id="1054033"/>
    <lineage>
        <taxon>Bacteria</taxon>
        <taxon>Pseudomonadati</taxon>
        <taxon>Campylobacterota</taxon>
        <taxon>Epsilonproteobacteria</taxon>
        <taxon>Campylobacterales</taxon>
        <taxon>Arcobacteraceae</taxon>
        <taxon>Arcobacter</taxon>
    </lineage>
</organism>
<feature type="region of interest" description="Disordered" evidence="4">
    <location>
        <begin position="625"/>
        <end position="657"/>
    </location>
</feature>
<dbReference type="InterPro" id="IPR051310">
    <property type="entry name" value="MCP_chemotaxis"/>
</dbReference>
<dbReference type="Pfam" id="PF00015">
    <property type="entry name" value="MCPsignal"/>
    <property type="match status" value="1"/>
</dbReference>
<reference evidence="7 8" key="1">
    <citation type="submission" date="2020-05" db="EMBL/GenBank/DDBJ databases">
        <title>Complete genome sequencing of Campylobacter and Arcobacter type strains.</title>
        <authorList>
            <person name="Miller W.G."/>
            <person name="Yee E."/>
        </authorList>
    </citation>
    <scope>NUCLEOTIDE SEQUENCE [LARGE SCALE GENOMIC DNA]</scope>
    <source>
        <strain evidence="7 8">LMG 26156</strain>
    </source>
</reference>
<feature type="transmembrane region" description="Helical" evidence="5">
    <location>
        <begin position="175"/>
        <end position="196"/>
    </location>
</feature>
<dbReference type="RefSeq" id="WP_128358750.1">
    <property type="nucleotide sequence ID" value="NZ_CP053840.1"/>
</dbReference>
<dbReference type="AlphaFoldDB" id="A0AAE7BAU3"/>
<keyword evidence="5" id="KW-0812">Transmembrane</keyword>
<gene>
    <name evidence="7" type="ORF">AVENP_1291</name>
</gene>
<name>A0AAE7BAU3_9BACT</name>
<dbReference type="EMBL" id="CP053840">
    <property type="protein sequence ID" value="QKF66845.1"/>
    <property type="molecule type" value="Genomic_DNA"/>
</dbReference>
<evidence type="ECO:0000256" key="5">
    <source>
        <dbReference type="SAM" id="Phobius"/>
    </source>
</evidence>
<sequence>MLRNISTRVKLMLLPFAFILIVIISASIFNYFDGVTKRLTNAASQTDAFIQQVLKGRISVYQFLRNPDETKAQKVRDDFSTLNSLVLDLKSKLSAQENIDLSDKIIENSKKYIQGFDNFSTIRINDYKNAIDKETPEILATIKDMTLTGLELEKLLTHINENAVKMKNDAISTMNTALITLVIIALIFFVVFSLLLSNQLITSINNFQKGLLSFFGYLNKETSTVEMLDDRNHDEFGSMASVVNQNIAKTKRTIDSDNVFLEEINQIVLTIKEGFLNKRLDNKTESQSLESLRHHINDMLLSLQLRVCTNINDISFALERFAKLDFTHRIKGCNSGVTVGLNNLADIINEMLVENKSNGLTLGESSHILLKNVDTLNVNSNEAAAALEETAAAVEEISSNISNNTNNIVKMSQLASSVTDSASKGESLANQTTEAMNEIDREVNAINEAISVIDQIAFQTNILSLNAAVEAATAGEAGKGFAVVAAEVRNLASRSAEAAKEIKILVETATKKADQGKKISEDMISGYKMLNENISLTIELIKNIEGSSKEQLAGIEQINDAINSLDQQTQQNAMIATETYEVAVQTDTIAKLVVSNANAKQFIGKDEVKAKVVESKANLAKTFTKTKAPVKKTTSSTRSETKVVSSNSKDNDEWTSF</sequence>
<dbReference type="PANTHER" id="PTHR43531:SF11">
    <property type="entry name" value="METHYL-ACCEPTING CHEMOTAXIS PROTEIN 3"/>
    <property type="match status" value="1"/>
</dbReference>
<dbReference type="KEGG" id="avp:AVENP_1291"/>
<proteinExistence type="inferred from homology"/>
<evidence type="ECO:0000313" key="7">
    <source>
        <dbReference type="EMBL" id="QKF66845.1"/>
    </source>
</evidence>
<evidence type="ECO:0000259" key="6">
    <source>
        <dbReference type="PROSITE" id="PS50111"/>
    </source>
</evidence>
<feature type="compositionally biased region" description="Low complexity" evidence="4">
    <location>
        <begin position="631"/>
        <end position="646"/>
    </location>
</feature>
<keyword evidence="1" id="KW-0145">Chemotaxis</keyword>
<evidence type="ECO:0000256" key="1">
    <source>
        <dbReference type="ARBA" id="ARBA00022500"/>
    </source>
</evidence>
<evidence type="ECO:0000256" key="4">
    <source>
        <dbReference type="SAM" id="MobiDB-lite"/>
    </source>
</evidence>
<dbReference type="SMART" id="SM00283">
    <property type="entry name" value="MA"/>
    <property type="match status" value="1"/>
</dbReference>
<keyword evidence="8" id="KW-1185">Reference proteome</keyword>
<dbReference type="GO" id="GO:0004888">
    <property type="term" value="F:transmembrane signaling receptor activity"/>
    <property type="evidence" value="ECO:0007669"/>
    <property type="project" value="TreeGrafter"/>
</dbReference>
<keyword evidence="5" id="KW-1133">Transmembrane helix</keyword>
<evidence type="ECO:0000256" key="2">
    <source>
        <dbReference type="ARBA" id="ARBA00029447"/>
    </source>
</evidence>
<evidence type="ECO:0000313" key="8">
    <source>
        <dbReference type="Proteomes" id="UP000503482"/>
    </source>
</evidence>
<dbReference type="GO" id="GO:0006935">
    <property type="term" value="P:chemotaxis"/>
    <property type="evidence" value="ECO:0007669"/>
    <property type="project" value="UniProtKB-KW"/>
</dbReference>
<comment type="similarity">
    <text evidence="2">Belongs to the methyl-accepting chemotaxis (MCP) protein family.</text>
</comment>